<evidence type="ECO:0000313" key="5">
    <source>
        <dbReference type="Proteomes" id="UP001139411"/>
    </source>
</evidence>
<dbReference type="InterPro" id="IPR053830">
    <property type="entry name" value="DUF6922"/>
</dbReference>
<keyword evidence="4" id="KW-1185">Reference proteome</keyword>
<evidence type="ECO:0000313" key="2">
    <source>
        <dbReference type="EMBL" id="MCF2499480.1"/>
    </source>
</evidence>
<proteinExistence type="predicted"/>
<dbReference type="AlphaFoldDB" id="A0A9X1TTT9"/>
<dbReference type="EMBL" id="CP098805">
    <property type="protein sequence ID" value="USJ30096.1"/>
    <property type="molecule type" value="Genomic_DNA"/>
</dbReference>
<dbReference type="RefSeq" id="WP_235161076.1">
    <property type="nucleotide sequence ID" value="NZ_CP098805.1"/>
</dbReference>
<name>A0A9X1TTT9_9BACT</name>
<evidence type="ECO:0000313" key="4">
    <source>
        <dbReference type="Proteomes" id="UP001055420"/>
    </source>
</evidence>
<reference evidence="2" key="1">
    <citation type="submission" date="2022-01" db="EMBL/GenBank/DDBJ databases">
        <title>Novel species in genus Dyadobacter.</title>
        <authorList>
            <person name="Ma C."/>
        </authorList>
    </citation>
    <scope>NUCLEOTIDE SEQUENCE</scope>
    <source>
        <strain evidence="3">CY22</strain>
        <strain evidence="2">CY357</strain>
    </source>
</reference>
<dbReference type="Proteomes" id="UP001139411">
    <property type="component" value="Unassembled WGS sequence"/>
</dbReference>
<evidence type="ECO:0000259" key="1">
    <source>
        <dbReference type="Pfam" id="PF21956"/>
    </source>
</evidence>
<organism evidence="2 5">
    <name type="scientific">Dyadobacter chenhuakuii</name>
    <dbReference type="NCBI Taxonomy" id="2909339"/>
    <lineage>
        <taxon>Bacteria</taxon>
        <taxon>Pseudomonadati</taxon>
        <taxon>Bacteroidota</taxon>
        <taxon>Cytophagia</taxon>
        <taxon>Cytophagales</taxon>
        <taxon>Spirosomataceae</taxon>
        <taxon>Dyadobacter</taxon>
    </lineage>
</organism>
<dbReference type="Pfam" id="PF21956">
    <property type="entry name" value="DUF6922"/>
    <property type="match status" value="1"/>
</dbReference>
<sequence>MQNTNKPNIPSRLLWEFDYDSFDFKKSYKIVIERVLERGNLDNWREMIRFYSKSQILETIEWSSQIDEKDKRFSRLFINSDFVNVV</sequence>
<gene>
    <name evidence="2" type="ORF">L0661_14240</name>
    <name evidence="3" type="ORF">NFI80_19775</name>
</gene>
<feature type="domain" description="DUF6922" evidence="1">
    <location>
        <begin position="9"/>
        <end position="60"/>
    </location>
</feature>
<evidence type="ECO:0000313" key="3">
    <source>
        <dbReference type="EMBL" id="USJ30096.1"/>
    </source>
</evidence>
<dbReference type="Proteomes" id="UP001055420">
    <property type="component" value="Chromosome"/>
</dbReference>
<protein>
    <recommendedName>
        <fullName evidence="1">DUF6922 domain-containing protein</fullName>
    </recommendedName>
</protein>
<dbReference type="EMBL" id="JAKFFV010000008">
    <property type="protein sequence ID" value="MCF2499480.1"/>
    <property type="molecule type" value="Genomic_DNA"/>
</dbReference>
<accession>A0A9X1TTT9</accession>